<keyword evidence="2" id="KW-1185">Reference proteome</keyword>
<sequence>MILIVDSGSTKCDWISVDSQGHQLLDKIHTKGLNPAILKEEELSNIINSNPELISHKTDVTHVFFYGAGCGTEKPRLLLKQVLQSIFNKALVEVKEDTFAAVRATINHENEAAVVCILGTGSNCSYFDGEVLHQRVSSLGYTIMDDAAGNYYGKQLIRDYYFNHMPENLKILFAQKYHIDADEIKYNLYKQPNPNAYLASFAEFMFTHKDSEYIKNLIKKGLREFSKNMILQYSDVLKAVPVHFAGSIAYFSKDEILEIAEEFHFKVGNIVRRPIDGLVKYHINQLDSWK</sequence>
<evidence type="ECO:0000313" key="1">
    <source>
        <dbReference type="EMBL" id="PWK19995.1"/>
    </source>
</evidence>
<gene>
    <name evidence="1" type="ORF">LX78_01345</name>
</gene>
<dbReference type="SUPFAM" id="SSF53067">
    <property type="entry name" value="Actin-like ATPase domain"/>
    <property type="match status" value="2"/>
</dbReference>
<organism evidence="1 2">
    <name type="scientific">Xanthomarina spongicola</name>
    <dbReference type="NCBI Taxonomy" id="570520"/>
    <lineage>
        <taxon>Bacteria</taxon>
        <taxon>Pseudomonadati</taxon>
        <taxon>Bacteroidota</taxon>
        <taxon>Flavobacteriia</taxon>
        <taxon>Flavobacteriales</taxon>
        <taxon>Flavobacteriaceae</taxon>
        <taxon>Xanthomarina</taxon>
    </lineage>
</organism>
<protein>
    <submittedName>
        <fullName evidence="1">N-acetylglucosamine kinase-like BadF-type ATPase</fullName>
    </submittedName>
</protein>
<dbReference type="OrthoDB" id="871343at2"/>
<comment type="caution">
    <text evidence="1">The sequence shown here is derived from an EMBL/GenBank/DDBJ whole genome shotgun (WGS) entry which is preliminary data.</text>
</comment>
<dbReference type="InterPro" id="IPR043129">
    <property type="entry name" value="ATPase_NBD"/>
</dbReference>
<dbReference type="Gene3D" id="1.10.720.160">
    <property type="match status" value="1"/>
</dbReference>
<name>A0A316DPV1_9FLAO</name>
<dbReference type="Proteomes" id="UP000245430">
    <property type="component" value="Unassembled WGS sequence"/>
</dbReference>
<dbReference type="AlphaFoldDB" id="A0A316DPV1"/>
<keyword evidence="1" id="KW-0418">Kinase</keyword>
<evidence type="ECO:0000313" key="2">
    <source>
        <dbReference type="Proteomes" id="UP000245430"/>
    </source>
</evidence>
<dbReference type="GO" id="GO:0016301">
    <property type="term" value="F:kinase activity"/>
    <property type="evidence" value="ECO:0007669"/>
    <property type="project" value="UniProtKB-KW"/>
</dbReference>
<dbReference type="CDD" id="cd24079">
    <property type="entry name" value="ASKHA_NBD_PG1100-like"/>
    <property type="match status" value="1"/>
</dbReference>
<dbReference type="RefSeq" id="WP_109681856.1">
    <property type="nucleotide sequence ID" value="NZ_QGGP01000002.1"/>
</dbReference>
<keyword evidence="1" id="KW-0808">Transferase</keyword>
<proteinExistence type="predicted"/>
<dbReference type="EMBL" id="QGGP01000002">
    <property type="protein sequence ID" value="PWK19995.1"/>
    <property type="molecule type" value="Genomic_DNA"/>
</dbReference>
<accession>A0A316DPV1</accession>
<dbReference type="Gene3D" id="3.30.420.40">
    <property type="match status" value="2"/>
</dbReference>
<reference evidence="1 2" key="1">
    <citation type="submission" date="2018-05" db="EMBL/GenBank/DDBJ databases">
        <title>Genomic Encyclopedia of Archaeal and Bacterial Type Strains, Phase II (KMG-II): from individual species to whole genera.</title>
        <authorList>
            <person name="Goeker M."/>
        </authorList>
    </citation>
    <scope>NUCLEOTIDE SEQUENCE [LARGE SCALE GENOMIC DNA]</scope>
    <source>
        <strain evidence="1 2">DSM 22637</strain>
    </source>
</reference>